<reference evidence="2 3" key="1">
    <citation type="submission" date="2019-04" db="EMBL/GenBank/DDBJ databases">
        <authorList>
            <person name="Alioto T."/>
            <person name="Alioto T."/>
        </authorList>
    </citation>
    <scope>NUCLEOTIDE SEQUENCE [LARGE SCALE GENOMIC DNA]</scope>
</reference>
<name>A0A5E4D1W6_MARMO</name>
<gene>
    <name evidence="1" type="ORF">GHT09_001878</name>
    <name evidence="2" type="ORF">MONAX_5E027758</name>
</gene>
<dbReference type="EMBL" id="WJEC01007777">
    <property type="protein sequence ID" value="KAF7468135.1"/>
    <property type="molecule type" value="Genomic_DNA"/>
</dbReference>
<proteinExistence type="predicted"/>
<dbReference type="Proteomes" id="UP000335636">
    <property type="component" value="Unassembled WGS sequence"/>
</dbReference>
<dbReference type="Proteomes" id="UP000662637">
    <property type="component" value="Unassembled WGS sequence"/>
</dbReference>
<organism evidence="2 3">
    <name type="scientific">Marmota monax</name>
    <name type="common">Woodchuck</name>
    <dbReference type="NCBI Taxonomy" id="9995"/>
    <lineage>
        <taxon>Eukaryota</taxon>
        <taxon>Metazoa</taxon>
        <taxon>Chordata</taxon>
        <taxon>Craniata</taxon>
        <taxon>Vertebrata</taxon>
        <taxon>Euteleostomi</taxon>
        <taxon>Mammalia</taxon>
        <taxon>Eutheria</taxon>
        <taxon>Euarchontoglires</taxon>
        <taxon>Glires</taxon>
        <taxon>Rodentia</taxon>
        <taxon>Sciuromorpha</taxon>
        <taxon>Sciuridae</taxon>
        <taxon>Xerinae</taxon>
        <taxon>Marmotini</taxon>
        <taxon>Marmota</taxon>
    </lineage>
</organism>
<evidence type="ECO:0000313" key="3">
    <source>
        <dbReference type="Proteomes" id="UP000335636"/>
    </source>
</evidence>
<accession>A0A5E4D1W6</accession>
<reference evidence="1" key="2">
    <citation type="submission" date="2020-08" db="EMBL/GenBank/DDBJ databases">
        <authorList>
            <person name="Shumante A."/>
            <person name="Zimin A.V."/>
            <person name="Puiu D."/>
            <person name="Salzberg S.L."/>
        </authorList>
    </citation>
    <scope>NUCLEOTIDE SEQUENCE</scope>
    <source>
        <strain evidence="1">WC2-LM</strain>
        <tissue evidence="1">Liver</tissue>
    </source>
</reference>
<keyword evidence="3" id="KW-1185">Reference proteome</keyword>
<dbReference type="AlphaFoldDB" id="A0A5E4D1W6"/>
<evidence type="ECO:0000313" key="1">
    <source>
        <dbReference type="EMBL" id="KAF7468135.1"/>
    </source>
</evidence>
<evidence type="ECO:0000313" key="2">
    <source>
        <dbReference type="EMBL" id="VTJ88025.1"/>
    </source>
</evidence>
<dbReference type="EMBL" id="CABDUW010002788">
    <property type="protein sequence ID" value="VTJ88025.1"/>
    <property type="molecule type" value="Genomic_DNA"/>
</dbReference>
<sequence length="103" mass="12087">MYLLCLCNYRNKEVGDRLNLTYECTVCRFVKLTVGSQKLILYLVFTVLIYFLEKPAVLEMHSGHVEVKIKHIFKYFLNDKDVTKKVKVLYSVMNETKCNTPLS</sequence>
<protein>
    <submittedName>
        <fullName evidence="2">Uncharacterized protein</fullName>
    </submittedName>
</protein>